<keyword evidence="1" id="KW-0472">Membrane</keyword>
<reference evidence="3" key="3">
    <citation type="submission" date="2020-12" db="UniProtKB">
        <authorList>
            <consortium name="EnsemblPlants"/>
        </authorList>
    </citation>
    <scope>IDENTIFICATION</scope>
</reference>
<keyword evidence="4" id="KW-1185">Reference proteome</keyword>
<evidence type="ECO:0000313" key="2">
    <source>
        <dbReference type="EMBL" id="PNR26534.1"/>
    </source>
</evidence>
<dbReference type="InParanoid" id="A0A2K1IB91"/>
<dbReference type="AlphaFoldDB" id="A0A2K1IB91"/>
<reference evidence="2 4" key="2">
    <citation type="journal article" date="2018" name="Plant J.">
        <title>The Physcomitrella patens chromosome-scale assembly reveals moss genome structure and evolution.</title>
        <authorList>
            <person name="Lang D."/>
            <person name="Ullrich K.K."/>
            <person name="Murat F."/>
            <person name="Fuchs J."/>
            <person name="Jenkins J."/>
            <person name="Haas F.B."/>
            <person name="Piednoel M."/>
            <person name="Gundlach H."/>
            <person name="Van Bel M."/>
            <person name="Meyberg R."/>
            <person name="Vives C."/>
            <person name="Morata J."/>
            <person name="Symeonidi A."/>
            <person name="Hiss M."/>
            <person name="Muchero W."/>
            <person name="Kamisugi Y."/>
            <person name="Saleh O."/>
            <person name="Blanc G."/>
            <person name="Decker E.L."/>
            <person name="van Gessel N."/>
            <person name="Grimwood J."/>
            <person name="Hayes R.D."/>
            <person name="Graham S.W."/>
            <person name="Gunter L.E."/>
            <person name="McDaniel S.F."/>
            <person name="Hoernstein S.N.W."/>
            <person name="Larsson A."/>
            <person name="Li F.W."/>
            <person name="Perroud P.F."/>
            <person name="Phillips J."/>
            <person name="Ranjan P."/>
            <person name="Rokshar D.S."/>
            <person name="Rothfels C.J."/>
            <person name="Schneider L."/>
            <person name="Shu S."/>
            <person name="Stevenson D.W."/>
            <person name="Thummler F."/>
            <person name="Tillich M."/>
            <person name="Villarreal Aguilar J.C."/>
            <person name="Widiez T."/>
            <person name="Wong G.K."/>
            <person name="Wymore A."/>
            <person name="Zhang Y."/>
            <person name="Zimmer A.D."/>
            <person name="Quatrano R.S."/>
            <person name="Mayer K.F.X."/>
            <person name="Goodstein D."/>
            <person name="Casacuberta J.M."/>
            <person name="Vandepoele K."/>
            <person name="Reski R."/>
            <person name="Cuming A.C."/>
            <person name="Tuskan G.A."/>
            <person name="Maumus F."/>
            <person name="Salse J."/>
            <person name="Schmutz J."/>
            <person name="Rensing S.A."/>
        </authorList>
    </citation>
    <scope>NUCLEOTIDE SEQUENCE [LARGE SCALE GENOMIC DNA]</scope>
    <source>
        <strain evidence="3 4">cv. Gransden 2004</strain>
    </source>
</reference>
<evidence type="ECO:0000256" key="1">
    <source>
        <dbReference type="SAM" id="Phobius"/>
    </source>
</evidence>
<dbReference type="Proteomes" id="UP000006727">
    <property type="component" value="Chromosome 26"/>
</dbReference>
<dbReference type="EnsemblPlants" id="Pp3c26_110V3.1">
    <property type="protein sequence ID" value="PAC:32918140.CDS.1"/>
    <property type="gene ID" value="Pp3c26_110"/>
</dbReference>
<dbReference type="Gramene" id="Pp3c26_110V3.2">
    <property type="protein sequence ID" value="PAC:32918141.CDS.1"/>
    <property type="gene ID" value="Pp3c26_110"/>
</dbReference>
<dbReference type="EnsemblPlants" id="Pp3c26_110V3.2">
    <property type="protein sequence ID" value="PAC:32918141.CDS.1"/>
    <property type="gene ID" value="Pp3c26_110"/>
</dbReference>
<proteinExistence type="predicted"/>
<name>A0A2K1IB91_PHYPA</name>
<evidence type="ECO:0000313" key="3">
    <source>
        <dbReference type="EnsemblPlants" id="PAC:32918140.CDS.1"/>
    </source>
</evidence>
<keyword evidence="1" id="KW-1133">Transmembrane helix</keyword>
<gene>
    <name evidence="2" type="ORF">PHYPA_030014</name>
</gene>
<feature type="transmembrane region" description="Helical" evidence="1">
    <location>
        <begin position="35"/>
        <end position="53"/>
    </location>
</feature>
<sequence length="54" mass="6400">MPALTTVDSKLDYNQGFEPEEVIERRRESTRPRSILSWPSVGYWVVMRLFMLLV</sequence>
<evidence type="ECO:0000313" key="4">
    <source>
        <dbReference type="Proteomes" id="UP000006727"/>
    </source>
</evidence>
<accession>A0A2K1IB91</accession>
<dbReference type="PaxDb" id="3218-PP1S149_3V6.1"/>
<organism evidence="2">
    <name type="scientific">Physcomitrium patens</name>
    <name type="common">Spreading-leaved earth moss</name>
    <name type="synonym">Physcomitrella patens</name>
    <dbReference type="NCBI Taxonomy" id="3218"/>
    <lineage>
        <taxon>Eukaryota</taxon>
        <taxon>Viridiplantae</taxon>
        <taxon>Streptophyta</taxon>
        <taxon>Embryophyta</taxon>
        <taxon>Bryophyta</taxon>
        <taxon>Bryophytina</taxon>
        <taxon>Bryopsida</taxon>
        <taxon>Funariidae</taxon>
        <taxon>Funariales</taxon>
        <taxon>Funariaceae</taxon>
        <taxon>Physcomitrium</taxon>
    </lineage>
</organism>
<protein>
    <submittedName>
        <fullName evidence="2 3">Uncharacterized protein</fullName>
    </submittedName>
</protein>
<dbReference type="EMBL" id="ABEU02000026">
    <property type="protein sequence ID" value="PNR26534.1"/>
    <property type="molecule type" value="Genomic_DNA"/>
</dbReference>
<keyword evidence="1" id="KW-0812">Transmembrane</keyword>
<dbReference type="Gramene" id="Pp3c26_110V3.1">
    <property type="protein sequence ID" value="PAC:32918140.CDS.1"/>
    <property type="gene ID" value="Pp3c26_110"/>
</dbReference>
<reference evidence="2 4" key="1">
    <citation type="journal article" date="2008" name="Science">
        <title>The Physcomitrella genome reveals evolutionary insights into the conquest of land by plants.</title>
        <authorList>
            <person name="Rensing S."/>
            <person name="Lang D."/>
            <person name="Zimmer A."/>
            <person name="Terry A."/>
            <person name="Salamov A."/>
            <person name="Shapiro H."/>
            <person name="Nishiyama T."/>
            <person name="Perroud P.-F."/>
            <person name="Lindquist E."/>
            <person name="Kamisugi Y."/>
            <person name="Tanahashi T."/>
            <person name="Sakakibara K."/>
            <person name="Fujita T."/>
            <person name="Oishi K."/>
            <person name="Shin-I T."/>
            <person name="Kuroki Y."/>
            <person name="Toyoda A."/>
            <person name="Suzuki Y."/>
            <person name="Hashimoto A."/>
            <person name="Yamaguchi K."/>
            <person name="Sugano A."/>
            <person name="Kohara Y."/>
            <person name="Fujiyama A."/>
            <person name="Anterola A."/>
            <person name="Aoki S."/>
            <person name="Ashton N."/>
            <person name="Barbazuk W.B."/>
            <person name="Barker E."/>
            <person name="Bennetzen J."/>
            <person name="Bezanilla M."/>
            <person name="Blankenship R."/>
            <person name="Cho S.H."/>
            <person name="Dutcher S."/>
            <person name="Estelle M."/>
            <person name="Fawcett J.A."/>
            <person name="Gundlach H."/>
            <person name="Hanada K."/>
            <person name="Heyl A."/>
            <person name="Hicks K.A."/>
            <person name="Hugh J."/>
            <person name="Lohr M."/>
            <person name="Mayer K."/>
            <person name="Melkozernov A."/>
            <person name="Murata T."/>
            <person name="Nelson D."/>
            <person name="Pils B."/>
            <person name="Prigge M."/>
            <person name="Reiss B."/>
            <person name="Renner T."/>
            <person name="Rombauts S."/>
            <person name="Rushton P."/>
            <person name="Sanderfoot A."/>
            <person name="Schween G."/>
            <person name="Shiu S.-H."/>
            <person name="Stueber K."/>
            <person name="Theodoulou F.L."/>
            <person name="Tu H."/>
            <person name="Van de Peer Y."/>
            <person name="Verrier P.J."/>
            <person name="Waters E."/>
            <person name="Wood A."/>
            <person name="Yang L."/>
            <person name="Cove D."/>
            <person name="Cuming A."/>
            <person name="Hasebe M."/>
            <person name="Lucas S."/>
            <person name="Mishler D.B."/>
            <person name="Reski R."/>
            <person name="Grigoriev I."/>
            <person name="Quatrano R.S."/>
            <person name="Boore J.L."/>
        </authorList>
    </citation>
    <scope>NUCLEOTIDE SEQUENCE [LARGE SCALE GENOMIC DNA]</scope>
    <source>
        <strain evidence="3 4">cv. Gransden 2004</strain>
    </source>
</reference>